<keyword evidence="10 12" id="KW-0289">Folate biosynthesis</keyword>
<comment type="cofactor">
    <cofactor evidence="2 12">
        <name>Mg(2+)</name>
        <dbReference type="ChEBI" id="CHEBI:18420"/>
    </cofactor>
</comment>
<keyword evidence="9 12" id="KW-0460">Magnesium</keyword>
<sequence>MQQATSVSDLTIANRTLVMGIVNVTEDSFSDGGKWLDVDAAINHARELVAQGADMIDVGGESTRPGAVRVEADVEKRRVVPVIKALSELGIRTSVDTMRASVARAAAAAGVDMINDVSGGLADPEMYRAMAEAGVPVCLMHWRTLQEGAFGSAAGSADHGGDVVRDVHETLERLANNALAAGVRRDNIVLDPGLGFAKTPQDNWALLKALPEFLDAEFPMLVGASRKRFLAAIREDRGVESSPLLADPATAAVTAISAQMGAWGVRVHEVAVSRDAVDVAAAWNAGDGYKGGANASGSYSNGADGNGTMKSTALPRNPKE</sequence>
<dbReference type="Gene3D" id="3.20.20.20">
    <property type="entry name" value="Dihydropteroate synthase-like"/>
    <property type="match status" value="1"/>
</dbReference>
<dbReference type="Proteomes" id="UP000603369">
    <property type="component" value="Unassembled WGS sequence"/>
</dbReference>
<dbReference type="EMBL" id="JAEHFL010000007">
    <property type="protein sequence ID" value="MBK3427997.1"/>
    <property type="molecule type" value="Genomic_DNA"/>
</dbReference>
<dbReference type="UniPathway" id="UPA00077">
    <property type="reaction ID" value="UER00156"/>
</dbReference>
<keyword evidence="16" id="KW-1185">Reference proteome</keyword>
<evidence type="ECO:0000256" key="10">
    <source>
        <dbReference type="ARBA" id="ARBA00022909"/>
    </source>
</evidence>
<dbReference type="PANTHER" id="PTHR20941">
    <property type="entry name" value="FOLATE SYNTHESIS PROTEINS"/>
    <property type="match status" value="1"/>
</dbReference>
<dbReference type="GO" id="GO:0004156">
    <property type="term" value="F:dihydropteroate synthase activity"/>
    <property type="evidence" value="ECO:0007669"/>
    <property type="project" value="UniProtKB-EC"/>
</dbReference>
<dbReference type="InterPro" id="IPR011005">
    <property type="entry name" value="Dihydropteroate_synth-like_sf"/>
</dbReference>
<name>A0A8I1HXB6_9CORY</name>
<evidence type="ECO:0000256" key="5">
    <source>
        <dbReference type="ARBA" id="ARBA00012458"/>
    </source>
</evidence>
<evidence type="ECO:0000256" key="12">
    <source>
        <dbReference type="RuleBase" id="RU361205"/>
    </source>
</evidence>
<evidence type="ECO:0000256" key="9">
    <source>
        <dbReference type="ARBA" id="ARBA00022842"/>
    </source>
</evidence>
<dbReference type="GO" id="GO:0046654">
    <property type="term" value="P:tetrahydrofolate biosynthetic process"/>
    <property type="evidence" value="ECO:0007669"/>
    <property type="project" value="UniProtKB-UniPathway"/>
</dbReference>
<dbReference type="PROSITE" id="PS00793">
    <property type="entry name" value="DHPS_2"/>
    <property type="match status" value="1"/>
</dbReference>
<evidence type="ECO:0000256" key="3">
    <source>
        <dbReference type="ARBA" id="ARBA00004763"/>
    </source>
</evidence>
<dbReference type="PROSITE" id="PS50972">
    <property type="entry name" value="PTERIN_BINDING"/>
    <property type="match status" value="1"/>
</dbReference>
<evidence type="ECO:0000256" key="4">
    <source>
        <dbReference type="ARBA" id="ARBA00009503"/>
    </source>
</evidence>
<feature type="region of interest" description="Disordered" evidence="13">
    <location>
        <begin position="293"/>
        <end position="320"/>
    </location>
</feature>
<dbReference type="InterPro" id="IPR006390">
    <property type="entry name" value="DHP_synth_dom"/>
</dbReference>
<dbReference type="GO" id="GO:0005829">
    <property type="term" value="C:cytosol"/>
    <property type="evidence" value="ECO:0007669"/>
    <property type="project" value="TreeGrafter"/>
</dbReference>
<proteinExistence type="inferred from homology"/>
<evidence type="ECO:0000313" key="15">
    <source>
        <dbReference type="EMBL" id="MBK3427997.1"/>
    </source>
</evidence>
<evidence type="ECO:0000256" key="13">
    <source>
        <dbReference type="SAM" id="MobiDB-lite"/>
    </source>
</evidence>
<dbReference type="Pfam" id="PF00809">
    <property type="entry name" value="Pterin_bind"/>
    <property type="match status" value="1"/>
</dbReference>
<dbReference type="InterPro" id="IPR045031">
    <property type="entry name" value="DHP_synth-like"/>
</dbReference>
<dbReference type="GO" id="GO:0046872">
    <property type="term" value="F:metal ion binding"/>
    <property type="evidence" value="ECO:0007669"/>
    <property type="project" value="UniProtKB-KW"/>
</dbReference>
<dbReference type="SUPFAM" id="SSF51717">
    <property type="entry name" value="Dihydropteroate synthetase-like"/>
    <property type="match status" value="1"/>
</dbReference>
<dbReference type="GO" id="GO:0046656">
    <property type="term" value="P:folic acid biosynthetic process"/>
    <property type="evidence" value="ECO:0007669"/>
    <property type="project" value="UniProtKB-KW"/>
</dbReference>
<evidence type="ECO:0000256" key="6">
    <source>
        <dbReference type="ARBA" id="ARBA00016919"/>
    </source>
</evidence>
<dbReference type="InterPro" id="IPR000489">
    <property type="entry name" value="Pterin-binding_dom"/>
</dbReference>
<evidence type="ECO:0000256" key="1">
    <source>
        <dbReference type="ARBA" id="ARBA00000012"/>
    </source>
</evidence>
<evidence type="ECO:0000313" key="16">
    <source>
        <dbReference type="Proteomes" id="UP000603369"/>
    </source>
</evidence>
<evidence type="ECO:0000256" key="7">
    <source>
        <dbReference type="ARBA" id="ARBA00022679"/>
    </source>
</evidence>
<comment type="pathway">
    <text evidence="3 12">Cofactor biosynthesis; tetrahydrofolate biosynthesis; 7,8-dihydrofolate from 2-amino-4-hydroxy-6-hydroxymethyl-7,8-dihydropteridine diphosphate and 4-aminobenzoate: step 1/2.</text>
</comment>
<evidence type="ECO:0000256" key="11">
    <source>
        <dbReference type="ARBA" id="ARBA00030193"/>
    </source>
</evidence>
<comment type="catalytic activity">
    <reaction evidence="1">
        <text>(7,8-dihydropterin-6-yl)methyl diphosphate + 4-aminobenzoate = 7,8-dihydropteroate + diphosphate</text>
        <dbReference type="Rhea" id="RHEA:19949"/>
        <dbReference type="ChEBI" id="CHEBI:17836"/>
        <dbReference type="ChEBI" id="CHEBI:17839"/>
        <dbReference type="ChEBI" id="CHEBI:33019"/>
        <dbReference type="ChEBI" id="CHEBI:72950"/>
        <dbReference type="EC" id="2.5.1.15"/>
    </reaction>
</comment>
<evidence type="ECO:0000256" key="8">
    <source>
        <dbReference type="ARBA" id="ARBA00022723"/>
    </source>
</evidence>
<comment type="function">
    <text evidence="12">Catalyzes the condensation of para-aminobenzoate (pABA) with 6-hydroxymethyl-7,8-dihydropterin diphosphate (DHPt-PP) to form 7,8-dihydropteroate (H2Pte), the immediate precursor of folate derivatives.</text>
</comment>
<evidence type="ECO:0000256" key="2">
    <source>
        <dbReference type="ARBA" id="ARBA00001946"/>
    </source>
</evidence>
<dbReference type="EC" id="2.5.1.15" evidence="5 12"/>
<dbReference type="CDD" id="cd00739">
    <property type="entry name" value="DHPS"/>
    <property type="match status" value="1"/>
</dbReference>
<keyword evidence="8 12" id="KW-0479">Metal-binding</keyword>
<keyword evidence="7 12" id="KW-0808">Transferase</keyword>
<protein>
    <recommendedName>
        <fullName evidence="6 12">Dihydropteroate synthase</fullName>
        <shortName evidence="12">DHPS</shortName>
        <ecNumber evidence="5 12">2.5.1.15</ecNumber>
    </recommendedName>
    <alternativeName>
        <fullName evidence="11 12">Dihydropteroate pyrophosphorylase</fullName>
    </alternativeName>
</protein>
<accession>A0A8I1HXB6</accession>
<dbReference type="FunFam" id="3.20.20.20:FF:000006">
    <property type="entry name" value="Dihydropteroate synthase"/>
    <property type="match status" value="1"/>
</dbReference>
<dbReference type="NCBIfam" id="TIGR01496">
    <property type="entry name" value="DHPS"/>
    <property type="match status" value="1"/>
</dbReference>
<dbReference type="RefSeq" id="WP_200435729.1">
    <property type="nucleotide sequence ID" value="NZ_JAEHFL010000007.1"/>
</dbReference>
<dbReference type="PANTHER" id="PTHR20941:SF1">
    <property type="entry name" value="FOLIC ACID SYNTHESIS PROTEIN FOL1"/>
    <property type="match status" value="1"/>
</dbReference>
<dbReference type="AlphaFoldDB" id="A0A8I1HXB6"/>
<evidence type="ECO:0000259" key="14">
    <source>
        <dbReference type="PROSITE" id="PS50972"/>
    </source>
</evidence>
<reference evidence="15 16" key="1">
    <citation type="submission" date="2020-12" db="EMBL/GenBank/DDBJ databases">
        <title>Draft genome sequence of the commensal strain Corynebacterium tuberculostearicum MFP09/CIP 102622 isolated from human skin.</title>
        <authorList>
            <person name="Boukerb A.M."/>
            <person name="Janvier X."/>
            <person name="Feuilloley M.G.J."/>
            <person name="Groboillot A."/>
        </authorList>
    </citation>
    <scope>NUCLEOTIDE SEQUENCE [LARGE SCALE GENOMIC DNA]</scope>
    <source>
        <strain evidence="15 16">CIP 102622</strain>
    </source>
</reference>
<feature type="compositionally biased region" description="Low complexity" evidence="13">
    <location>
        <begin position="293"/>
        <end position="307"/>
    </location>
</feature>
<comment type="caution">
    <text evidence="15">The sequence shown here is derived from an EMBL/GenBank/DDBJ whole genome shotgun (WGS) entry which is preliminary data.</text>
</comment>
<comment type="similarity">
    <text evidence="4 12">Belongs to the DHPS family.</text>
</comment>
<organism evidence="15 16">
    <name type="scientific">Corynebacterium tuberculostearicum</name>
    <dbReference type="NCBI Taxonomy" id="38304"/>
    <lineage>
        <taxon>Bacteria</taxon>
        <taxon>Bacillati</taxon>
        <taxon>Actinomycetota</taxon>
        <taxon>Actinomycetes</taxon>
        <taxon>Mycobacteriales</taxon>
        <taxon>Corynebacteriaceae</taxon>
        <taxon>Corynebacterium</taxon>
    </lineage>
</organism>
<dbReference type="PROSITE" id="PS00792">
    <property type="entry name" value="DHPS_1"/>
    <property type="match status" value="1"/>
</dbReference>
<gene>
    <name evidence="15" type="primary">folP</name>
    <name evidence="15" type="ORF">JDP02_05640</name>
</gene>
<feature type="domain" description="Pterin-binding" evidence="14">
    <location>
        <begin position="16"/>
        <end position="278"/>
    </location>
</feature>